<evidence type="ECO:0000256" key="4">
    <source>
        <dbReference type="ARBA" id="ARBA00023453"/>
    </source>
</evidence>
<name>A0A2G5CUM6_AQUCA</name>
<keyword evidence="2" id="KW-0808">Transferase</keyword>
<evidence type="ECO:0000256" key="3">
    <source>
        <dbReference type="ARBA" id="ARBA00022691"/>
    </source>
</evidence>
<keyword evidence="6" id="KW-1185">Reference proteome</keyword>
<protein>
    <recommendedName>
        <fullName evidence="7">Caffeoyl-CoA O-methyltransferase</fullName>
    </recommendedName>
</protein>
<dbReference type="GO" id="GO:0008757">
    <property type="term" value="F:S-adenosylmethionine-dependent methyltransferase activity"/>
    <property type="evidence" value="ECO:0007669"/>
    <property type="project" value="TreeGrafter"/>
</dbReference>
<evidence type="ECO:0000256" key="2">
    <source>
        <dbReference type="ARBA" id="ARBA00022679"/>
    </source>
</evidence>
<accession>A0A2G5CUM6</accession>
<dbReference type="FunCoup" id="A0A2G5CUM6">
    <property type="interactions" value="734"/>
</dbReference>
<dbReference type="GO" id="GO:0032259">
    <property type="term" value="P:methylation"/>
    <property type="evidence" value="ECO:0007669"/>
    <property type="project" value="UniProtKB-KW"/>
</dbReference>
<sequence>MTTTTIGMGIQLVRSISSFSSSSSTSCNCSFSILPCCLEINNNNNRKMKMKMKRSWSLSLSCTRNIINNFPLLPPPIVSVRAINSKQPPPNHILHRRNFFFTTNCSSSSSVSSVVIASEDAHDNKYYANNKKKEVISLTPQLYTYLLANVREPPILKQLRQETSTMPGSQMQVSPDQAQLLAMLVQILGAQRCIELGVYTGYSSLAVALVLPESGRLVACERDGKSLEIAKKYYELAGVSHKLDVRHELAVDALKSLIRNGEACSYDFAFVDAEKRMYTEYFELLLQLVRVGGLIVIDNVLWHGKVADPLVNDPKTVSIRNFNRHIMEDKRVSISMVPVGDGMTICRKR</sequence>
<dbReference type="CDD" id="cd02440">
    <property type="entry name" value="AdoMet_MTases"/>
    <property type="match status" value="1"/>
</dbReference>
<dbReference type="EMBL" id="KZ305054">
    <property type="protein sequence ID" value="PIA34984.1"/>
    <property type="molecule type" value="Genomic_DNA"/>
</dbReference>
<keyword evidence="1" id="KW-0489">Methyltransferase</keyword>
<comment type="similarity">
    <text evidence="4">Belongs to the class I-like SAM-binding methyltransferase superfamily. Cation-dependent O-methyltransferase family.</text>
</comment>
<dbReference type="PANTHER" id="PTHR10509">
    <property type="entry name" value="O-METHYLTRANSFERASE-RELATED"/>
    <property type="match status" value="1"/>
</dbReference>
<dbReference type="PANTHER" id="PTHR10509:SF14">
    <property type="entry name" value="CAFFEOYL-COA O-METHYLTRANSFERASE 3-RELATED"/>
    <property type="match status" value="1"/>
</dbReference>
<dbReference type="Gene3D" id="3.40.50.150">
    <property type="entry name" value="Vaccinia Virus protein VP39"/>
    <property type="match status" value="1"/>
</dbReference>
<dbReference type="InParanoid" id="A0A2G5CUM6"/>
<keyword evidence="3" id="KW-0949">S-adenosyl-L-methionine</keyword>
<evidence type="ECO:0000256" key="1">
    <source>
        <dbReference type="ARBA" id="ARBA00022603"/>
    </source>
</evidence>
<dbReference type="OrthoDB" id="10251242at2759"/>
<proteinExistence type="inferred from homology"/>
<dbReference type="SUPFAM" id="SSF53335">
    <property type="entry name" value="S-adenosyl-L-methionine-dependent methyltransferases"/>
    <property type="match status" value="1"/>
</dbReference>
<gene>
    <name evidence="5" type="ORF">AQUCO_03700323v1</name>
</gene>
<dbReference type="Proteomes" id="UP000230069">
    <property type="component" value="Unassembled WGS sequence"/>
</dbReference>
<dbReference type="Pfam" id="PF01596">
    <property type="entry name" value="Methyltransf_3"/>
    <property type="match status" value="1"/>
</dbReference>
<dbReference type="GO" id="GO:0008171">
    <property type="term" value="F:O-methyltransferase activity"/>
    <property type="evidence" value="ECO:0007669"/>
    <property type="project" value="InterPro"/>
</dbReference>
<dbReference type="AlphaFoldDB" id="A0A2G5CUM6"/>
<dbReference type="STRING" id="218851.A0A2G5CUM6"/>
<evidence type="ECO:0008006" key="7">
    <source>
        <dbReference type="Google" id="ProtNLM"/>
    </source>
</evidence>
<reference evidence="5 6" key="1">
    <citation type="submission" date="2017-09" db="EMBL/GenBank/DDBJ databases">
        <title>WGS assembly of Aquilegia coerulea Goldsmith.</title>
        <authorList>
            <person name="Hodges S."/>
            <person name="Kramer E."/>
            <person name="Nordborg M."/>
            <person name="Tomkins J."/>
            <person name="Borevitz J."/>
            <person name="Derieg N."/>
            <person name="Yan J."/>
            <person name="Mihaltcheva S."/>
            <person name="Hayes R.D."/>
            <person name="Rokhsar D."/>
        </authorList>
    </citation>
    <scope>NUCLEOTIDE SEQUENCE [LARGE SCALE GENOMIC DNA]</scope>
    <source>
        <strain evidence="6">cv. Goldsmith</strain>
    </source>
</reference>
<evidence type="ECO:0000313" key="5">
    <source>
        <dbReference type="EMBL" id="PIA34984.1"/>
    </source>
</evidence>
<dbReference type="InterPro" id="IPR050362">
    <property type="entry name" value="Cation-dep_OMT"/>
</dbReference>
<dbReference type="InterPro" id="IPR002935">
    <property type="entry name" value="SAM_O-MeTrfase"/>
</dbReference>
<dbReference type="InterPro" id="IPR029063">
    <property type="entry name" value="SAM-dependent_MTases_sf"/>
</dbReference>
<evidence type="ECO:0000313" key="6">
    <source>
        <dbReference type="Proteomes" id="UP000230069"/>
    </source>
</evidence>
<organism evidence="5 6">
    <name type="scientific">Aquilegia coerulea</name>
    <name type="common">Rocky mountain columbine</name>
    <dbReference type="NCBI Taxonomy" id="218851"/>
    <lineage>
        <taxon>Eukaryota</taxon>
        <taxon>Viridiplantae</taxon>
        <taxon>Streptophyta</taxon>
        <taxon>Embryophyta</taxon>
        <taxon>Tracheophyta</taxon>
        <taxon>Spermatophyta</taxon>
        <taxon>Magnoliopsida</taxon>
        <taxon>Ranunculales</taxon>
        <taxon>Ranunculaceae</taxon>
        <taxon>Thalictroideae</taxon>
        <taxon>Aquilegia</taxon>
    </lineage>
</organism>
<dbReference type="PROSITE" id="PS51682">
    <property type="entry name" value="SAM_OMT_I"/>
    <property type="match status" value="1"/>
</dbReference>